<dbReference type="EMBL" id="MHWT01000005">
    <property type="protein sequence ID" value="OHB13062.1"/>
    <property type="molecule type" value="Genomic_DNA"/>
</dbReference>
<feature type="domain" description="Glycosyl transferase family 1" evidence="2">
    <location>
        <begin position="162"/>
        <end position="311"/>
    </location>
</feature>
<sequence>MKIIIITQKIDKNDTVLGFFHTWLTELSTKFESVEVICLEKGKFDLPKNVTVYSLGKERGVSKISFVKNLYKYLFLISGTYDRVFVHMNEEYVLLAGLYWKLKGIPVYLWRNHPKGSLKTRLAVAMSTKVFCTSKSSFTAKFSKTVIMPAGINTKIFKPVPGVVRQKYSVCMVGRISPVKRIEVALHAIKILSSHGIQVSLSVIGPVVTKDLQYFENLKKYVLDNNLSKTISWKEAVSPEKLPEIYSGYEICLNLTPSGSFDKTIVEASACGTVPLVSNSSLSDFLPTICITGTSPDEVAESIQRLLKPKEQVKIQDELKSFIESQSLKELVDRLVVEIK</sequence>
<dbReference type="PANTHER" id="PTHR46401">
    <property type="entry name" value="GLYCOSYLTRANSFERASE WBBK-RELATED"/>
    <property type="match status" value="1"/>
</dbReference>
<evidence type="ECO:0000313" key="3">
    <source>
        <dbReference type="EMBL" id="OHB13062.1"/>
    </source>
</evidence>
<gene>
    <name evidence="3" type="ORF">A3G99_00520</name>
</gene>
<dbReference type="GO" id="GO:0016757">
    <property type="term" value="F:glycosyltransferase activity"/>
    <property type="evidence" value="ECO:0007669"/>
    <property type="project" value="InterPro"/>
</dbReference>
<reference evidence="3 4" key="1">
    <citation type="journal article" date="2016" name="Nat. Commun.">
        <title>Thousands of microbial genomes shed light on interconnected biogeochemical processes in an aquifer system.</title>
        <authorList>
            <person name="Anantharaman K."/>
            <person name="Brown C.T."/>
            <person name="Hug L.A."/>
            <person name="Sharon I."/>
            <person name="Castelle C.J."/>
            <person name="Probst A.J."/>
            <person name="Thomas B.C."/>
            <person name="Singh A."/>
            <person name="Wilkins M.J."/>
            <person name="Karaoz U."/>
            <person name="Brodie E.L."/>
            <person name="Williams K.H."/>
            <person name="Hubbard S.S."/>
            <person name="Banfield J.F."/>
        </authorList>
    </citation>
    <scope>NUCLEOTIDE SEQUENCE [LARGE SCALE GENOMIC DNA]</scope>
</reference>
<dbReference type="AlphaFoldDB" id="A0A1G2UUZ2"/>
<dbReference type="PANTHER" id="PTHR46401:SF2">
    <property type="entry name" value="GLYCOSYLTRANSFERASE WBBK-RELATED"/>
    <property type="match status" value="1"/>
</dbReference>
<dbReference type="Gene3D" id="3.40.50.2000">
    <property type="entry name" value="Glycogen Phosphorylase B"/>
    <property type="match status" value="1"/>
</dbReference>
<keyword evidence="1" id="KW-0808">Transferase</keyword>
<dbReference type="InterPro" id="IPR001296">
    <property type="entry name" value="Glyco_trans_1"/>
</dbReference>
<dbReference type="CDD" id="cd03801">
    <property type="entry name" value="GT4_PimA-like"/>
    <property type="match status" value="1"/>
</dbReference>
<dbReference type="SUPFAM" id="SSF53756">
    <property type="entry name" value="UDP-Glycosyltransferase/glycogen phosphorylase"/>
    <property type="match status" value="1"/>
</dbReference>
<dbReference type="Pfam" id="PF00534">
    <property type="entry name" value="Glycos_transf_1"/>
    <property type="match status" value="1"/>
</dbReference>
<comment type="caution">
    <text evidence="3">The sequence shown here is derived from an EMBL/GenBank/DDBJ whole genome shotgun (WGS) entry which is preliminary data.</text>
</comment>
<evidence type="ECO:0000259" key="2">
    <source>
        <dbReference type="Pfam" id="PF00534"/>
    </source>
</evidence>
<protein>
    <recommendedName>
        <fullName evidence="2">Glycosyl transferase family 1 domain-containing protein</fullName>
    </recommendedName>
</protein>
<proteinExistence type="predicted"/>
<organism evidence="3 4">
    <name type="scientific">Candidatus Zambryskibacteria bacterium RIFCSPLOWO2_12_FULL_39_23</name>
    <dbReference type="NCBI Taxonomy" id="1802776"/>
    <lineage>
        <taxon>Bacteria</taxon>
        <taxon>Candidatus Zambryskiibacteriota</taxon>
    </lineage>
</organism>
<dbReference type="Proteomes" id="UP000176558">
    <property type="component" value="Unassembled WGS sequence"/>
</dbReference>
<evidence type="ECO:0000256" key="1">
    <source>
        <dbReference type="ARBA" id="ARBA00022679"/>
    </source>
</evidence>
<evidence type="ECO:0000313" key="4">
    <source>
        <dbReference type="Proteomes" id="UP000176558"/>
    </source>
</evidence>
<accession>A0A1G2UUZ2</accession>
<name>A0A1G2UUZ2_9BACT</name>